<feature type="transmembrane region" description="Helical" evidence="1">
    <location>
        <begin position="426"/>
        <end position="445"/>
    </location>
</feature>
<dbReference type="PANTHER" id="PTHR37539">
    <property type="entry name" value="SECRETED PROTEIN-RELATED"/>
    <property type="match status" value="1"/>
</dbReference>
<evidence type="ECO:0000256" key="1">
    <source>
        <dbReference type="SAM" id="Phobius"/>
    </source>
</evidence>
<keyword evidence="1" id="KW-1133">Transmembrane helix</keyword>
<dbReference type="Proteomes" id="UP001305779">
    <property type="component" value="Unassembled WGS sequence"/>
</dbReference>
<evidence type="ECO:0000313" key="3">
    <source>
        <dbReference type="EMBL" id="KAK4502323.1"/>
    </source>
</evidence>
<evidence type="ECO:0000313" key="4">
    <source>
        <dbReference type="Proteomes" id="UP001305779"/>
    </source>
</evidence>
<proteinExistence type="predicted"/>
<feature type="domain" description="ER-bound oxygenase mpaB/mpaB'/Rubber oxygenase catalytic" evidence="2">
    <location>
        <begin position="105"/>
        <end position="349"/>
    </location>
</feature>
<organism evidence="3 4">
    <name type="scientific">Zasmidium cellare</name>
    <name type="common">Wine cellar mold</name>
    <name type="synonym">Racodium cellare</name>
    <dbReference type="NCBI Taxonomy" id="395010"/>
    <lineage>
        <taxon>Eukaryota</taxon>
        <taxon>Fungi</taxon>
        <taxon>Dikarya</taxon>
        <taxon>Ascomycota</taxon>
        <taxon>Pezizomycotina</taxon>
        <taxon>Dothideomycetes</taxon>
        <taxon>Dothideomycetidae</taxon>
        <taxon>Mycosphaerellales</taxon>
        <taxon>Mycosphaerellaceae</taxon>
        <taxon>Zasmidium</taxon>
    </lineage>
</organism>
<accession>A0ABR0EM89</accession>
<keyword evidence="1" id="KW-0472">Membrane</keyword>
<name>A0ABR0EM89_ZASCE</name>
<dbReference type="Pfam" id="PF09995">
    <property type="entry name" value="MPAB_Lcp_cat"/>
    <property type="match status" value="1"/>
</dbReference>
<keyword evidence="4" id="KW-1185">Reference proteome</keyword>
<dbReference type="InterPro" id="IPR018713">
    <property type="entry name" value="MPAB/Lcp_cat_dom"/>
</dbReference>
<protein>
    <recommendedName>
        <fullName evidence="2">ER-bound oxygenase mpaB/mpaB'/Rubber oxygenase catalytic domain-containing protein</fullName>
    </recommendedName>
</protein>
<sequence>MDDHPKKSGAEPISPYYSFQLSEDYLSQAEIDSLKQRCDAVADDALLELQELSKNRASGTRLDLYSTLEQHHDAHPSLRRLWNEVYHVPDWVDWAQLERGQKTFWRYGFANLIGFALQGFMGGNAATPGIAEVLVRTGGFSANVVLRRALETFQGLLQVTRCLQDLKPTGAGHTSLIRIRLLHAMVRARILNLRETDQSYFDVDQYGLPINTCDDVHTIALFACNPMWIELPAMGLEPRSDEIVDYIALFRYIAYVLGVPNEYFATAAEARRVMEAMCVHECVPNETSRVLCHNFIVALKDVPPVNLSAGFIAAASRKINGPTLSDALGAGIPTAMDAVTFRGFCWLARSLVFLQRLSPTFDDLMINLQREVLYAYIVEGNSSKFCLGGASKFDMKYVPRLGKRTGKGHPHGARSGSGFLFRPLEFLFLTTFVLGCCLGPALLVFSWKIWSVISTPPQQPNDLTSSSRGLV</sequence>
<comment type="caution">
    <text evidence="3">The sequence shown here is derived from an EMBL/GenBank/DDBJ whole genome shotgun (WGS) entry which is preliminary data.</text>
</comment>
<evidence type="ECO:0000259" key="2">
    <source>
        <dbReference type="Pfam" id="PF09995"/>
    </source>
</evidence>
<gene>
    <name evidence="3" type="ORF">PRZ48_005748</name>
</gene>
<dbReference type="EMBL" id="JAXOVC010000004">
    <property type="protein sequence ID" value="KAK4502323.1"/>
    <property type="molecule type" value="Genomic_DNA"/>
</dbReference>
<dbReference type="PANTHER" id="PTHR37539:SF1">
    <property type="entry name" value="ER-BOUND OXYGENASE MPAB_MPAB'_RUBBER OXYGENASE CATALYTIC DOMAIN-CONTAINING PROTEIN"/>
    <property type="match status" value="1"/>
</dbReference>
<keyword evidence="1" id="KW-0812">Transmembrane</keyword>
<dbReference type="InterPro" id="IPR037473">
    <property type="entry name" value="Lcp-like"/>
</dbReference>
<reference evidence="3 4" key="1">
    <citation type="journal article" date="2023" name="G3 (Bethesda)">
        <title>A chromosome-level genome assembly of Zasmidium syzygii isolated from banana leaves.</title>
        <authorList>
            <person name="van Westerhoven A.C."/>
            <person name="Mehrabi R."/>
            <person name="Talebi R."/>
            <person name="Steentjes M.B.F."/>
            <person name="Corcolon B."/>
            <person name="Chong P.A."/>
            <person name="Kema G.H.J."/>
            <person name="Seidl M.F."/>
        </authorList>
    </citation>
    <scope>NUCLEOTIDE SEQUENCE [LARGE SCALE GENOMIC DNA]</scope>
    <source>
        <strain evidence="3 4">P124</strain>
    </source>
</reference>